<dbReference type="NCBIfam" id="TIGR00536">
    <property type="entry name" value="hemK_fam"/>
    <property type="match status" value="1"/>
</dbReference>
<evidence type="ECO:0000259" key="7">
    <source>
        <dbReference type="Pfam" id="PF17827"/>
    </source>
</evidence>
<evidence type="ECO:0000313" key="9">
    <source>
        <dbReference type="Proteomes" id="UP001597079"/>
    </source>
</evidence>
<dbReference type="InterPro" id="IPR050320">
    <property type="entry name" value="N5-glutamine_MTase"/>
</dbReference>
<evidence type="ECO:0000256" key="2">
    <source>
        <dbReference type="ARBA" id="ARBA00022679"/>
    </source>
</evidence>
<dbReference type="PROSITE" id="PS00092">
    <property type="entry name" value="N6_MTASE"/>
    <property type="match status" value="1"/>
</dbReference>
<name>A0ABW4JK41_9BACL</name>
<feature type="binding site" evidence="5">
    <location>
        <begin position="201"/>
        <end position="204"/>
    </location>
    <ligand>
        <name>substrate</name>
    </ligand>
</feature>
<organism evidence="8 9">
    <name type="scientific">Alicyclobacillus fodiniaquatilis</name>
    <dbReference type="NCBI Taxonomy" id="1661150"/>
    <lineage>
        <taxon>Bacteria</taxon>
        <taxon>Bacillati</taxon>
        <taxon>Bacillota</taxon>
        <taxon>Bacilli</taxon>
        <taxon>Bacillales</taxon>
        <taxon>Alicyclobacillaceae</taxon>
        <taxon>Alicyclobacillus</taxon>
    </lineage>
</organism>
<dbReference type="InterPro" id="IPR007848">
    <property type="entry name" value="Small_mtfrase_dom"/>
</dbReference>
<dbReference type="InterPro" id="IPR002052">
    <property type="entry name" value="DNA_methylase_N6_adenine_CS"/>
</dbReference>
<gene>
    <name evidence="5 8" type="primary">prmC</name>
    <name evidence="8" type="ORF">ACFSB2_14095</name>
</gene>
<keyword evidence="9" id="KW-1185">Reference proteome</keyword>
<dbReference type="GO" id="GO:0102559">
    <property type="term" value="F:peptide chain release factor N(5)-glutamine methyltransferase activity"/>
    <property type="evidence" value="ECO:0007669"/>
    <property type="project" value="UniProtKB-EC"/>
</dbReference>
<dbReference type="Pfam" id="PF05175">
    <property type="entry name" value="MTS"/>
    <property type="match status" value="1"/>
</dbReference>
<keyword evidence="2 5" id="KW-0808">Transferase</keyword>
<evidence type="ECO:0000256" key="1">
    <source>
        <dbReference type="ARBA" id="ARBA00022603"/>
    </source>
</evidence>
<comment type="caution">
    <text evidence="5">Lacks conserved residue(s) required for the propagation of feature annotation.</text>
</comment>
<dbReference type="Gene3D" id="1.10.8.10">
    <property type="entry name" value="DNA helicase RuvA subunit, C-terminal domain"/>
    <property type="match status" value="1"/>
</dbReference>
<feature type="binding site" evidence="5">
    <location>
        <begin position="131"/>
        <end position="135"/>
    </location>
    <ligand>
        <name>S-adenosyl-L-methionine</name>
        <dbReference type="ChEBI" id="CHEBI:59789"/>
    </ligand>
</feature>
<dbReference type="InterPro" id="IPR004556">
    <property type="entry name" value="HemK-like"/>
</dbReference>
<dbReference type="EMBL" id="JBHUCX010000035">
    <property type="protein sequence ID" value="MFD1675830.1"/>
    <property type="molecule type" value="Genomic_DNA"/>
</dbReference>
<evidence type="ECO:0000256" key="5">
    <source>
        <dbReference type="HAMAP-Rule" id="MF_02126"/>
    </source>
</evidence>
<comment type="similarity">
    <text evidence="5">Belongs to the protein N5-glutamine methyltransferase family. PrmC subfamily.</text>
</comment>
<dbReference type="InterPro" id="IPR029063">
    <property type="entry name" value="SAM-dependent_MTases_sf"/>
</dbReference>
<dbReference type="InterPro" id="IPR040758">
    <property type="entry name" value="PrmC_N"/>
</dbReference>
<evidence type="ECO:0000256" key="4">
    <source>
        <dbReference type="ARBA" id="ARBA00048391"/>
    </source>
</evidence>
<dbReference type="Proteomes" id="UP001597079">
    <property type="component" value="Unassembled WGS sequence"/>
</dbReference>
<keyword evidence="3 5" id="KW-0949">S-adenosyl-L-methionine</keyword>
<comment type="catalytic activity">
    <reaction evidence="4 5">
        <text>L-glutaminyl-[peptide chain release factor] + S-adenosyl-L-methionine = N(5)-methyl-L-glutaminyl-[peptide chain release factor] + S-adenosyl-L-homocysteine + H(+)</text>
        <dbReference type="Rhea" id="RHEA:42896"/>
        <dbReference type="Rhea" id="RHEA-COMP:10271"/>
        <dbReference type="Rhea" id="RHEA-COMP:10272"/>
        <dbReference type="ChEBI" id="CHEBI:15378"/>
        <dbReference type="ChEBI" id="CHEBI:30011"/>
        <dbReference type="ChEBI" id="CHEBI:57856"/>
        <dbReference type="ChEBI" id="CHEBI:59789"/>
        <dbReference type="ChEBI" id="CHEBI:61891"/>
        <dbReference type="EC" id="2.1.1.297"/>
    </reaction>
</comment>
<dbReference type="GO" id="GO:0032259">
    <property type="term" value="P:methylation"/>
    <property type="evidence" value="ECO:0007669"/>
    <property type="project" value="UniProtKB-KW"/>
</dbReference>
<feature type="binding site" evidence="5">
    <location>
        <position position="154"/>
    </location>
    <ligand>
        <name>S-adenosyl-L-methionine</name>
        <dbReference type="ChEBI" id="CHEBI:59789"/>
    </ligand>
</feature>
<dbReference type="Pfam" id="PF17827">
    <property type="entry name" value="PrmC_N"/>
    <property type="match status" value="1"/>
</dbReference>
<protein>
    <recommendedName>
        <fullName evidence="5">Release factor glutamine methyltransferase</fullName>
        <shortName evidence="5">RF MTase</shortName>
        <ecNumber evidence="5">2.1.1.297</ecNumber>
    </recommendedName>
    <alternativeName>
        <fullName evidence="5">N5-glutamine methyltransferase PrmC</fullName>
    </alternativeName>
    <alternativeName>
        <fullName evidence="5">Protein-(glutamine-N5) MTase PrmC</fullName>
    </alternativeName>
    <alternativeName>
        <fullName evidence="5">Protein-glutamine N-methyltransferase PrmC</fullName>
    </alternativeName>
</protein>
<feature type="domain" description="Methyltransferase small" evidence="6">
    <location>
        <begin position="124"/>
        <end position="204"/>
    </location>
</feature>
<comment type="caution">
    <text evidence="8">The sequence shown here is derived from an EMBL/GenBank/DDBJ whole genome shotgun (WGS) entry which is preliminary data.</text>
</comment>
<feature type="domain" description="Release factor glutamine methyltransferase N-terminal" evidence="7">
    <location>
        <begin position="30"/>
        <end position="85"/>
    </location>
</feature>
<dbReference type="RefSeq" id="WP_377943710.1">
    <property type="nucleotide sequence ID" value="NZ_JBHUCX010000035.1"/>
</dbReference>
<dbReference type="EC" id="2.1.1.297" evidence="5"/>
<keyword evidence="1 5" id="KW-0489">Methyltransferase</keyword>
<evidence type="ECO:0000256" key="3">
    <source>
        <dbReference type="ARBA" id="ARBA00022691"/>
    </source>
</evidence>
<dbReference type="CDD" id="cd02440">
    <property type="entry name" value="AdoMet_MTases"/>
    <property type="match status" value="1"/>
</dbReference>
<dbReference type="SUPFAM" id="SSF53335">
    <property type="entry name" value="S-adenosyl-L-methionine-dependent methyltransferases"/>
    <property type="match status" value="1"/>
</dbReference>
<reference evidence="9" key="1">
    <citation type="journal article" date="2019" name="Int. J. Syst. Evol. Microbiol.">
        <title>The Global Catalogue of Microorganisms (GCM) 10K type strain sequencing project: providing services to taxonomists for standard genome sequencing and annotation.</title>
        <authorList>
            <consortium name="The Broad Institute Genomics Platform"/>
            <consortium name="The Broad Institute Genome Sequencing Center for Infectious Disease"/>
            <person name="Wu L."/>
            <person name="Ma J."/>
        </authorList>
    </citation>
    <scope>NUCLEOTIDE SEQUENCE [LARGE SCALE GENOMIC DNA]</scope>
    <source>
        <strain evidence="9">CGMCC 1.12286</strain>
    </source>
</reference>
<dbReference type="PANTHER" id="PTHR18895:SF74">
    <property type="entry name" value="MTRF1L RELEASE FACTOR GLUTAMINE METHYLTRANSFERASE"/>
    <property type="match status" value="1"/>
</dbReference>
<comment type="function">
    <text evidence="5">Methylates the class 1 translation termination release factors RF1/PrfA and RF2/PrfB on the glutamine residue of the universally conserved GGQ motif.</text>
</comment>
<evidence type="ECO:0000313" key="8">
    <source>
        <dbReference type="EMBL" id="MFD1675830.1"/>
    </source>
</evidence>
<accession>A0ABW4JK41</accession>
<dbReference type="PANTHER" id="PTHR18895">
    <property type="entry name" value="HEMK METHYLTRANSFERASE"/>
    <property type="match status" value="1"/>
</dbReference>
<dbReference type="InterPro" id="IPR019874">
    <property type="entry name" value="RF_methyltr_PrmC"/>
</dbReference>
<proteinExistence type="inferred from homology"/>
<feature type="binding site" evidence="5">
    <location>
        <position position="201"/>
    </location>
    <ligand>
        <name>S-adenosyl-L-methionine</name>
        <dbReference type="ChEBI" id="CHEBI:59789"/>
    </ligand>
</feature>
<dbReference type="HAMAP" id="MF_02126">
    <property type="entry name" value="RF_methyltr_PrmC"/>
    <property type="match status" value="1"/>
</dbReference>
<evidence type="ECO:0000259" key="6">
    <source>
        <dbReference type="Pfam" id="PF05175"/>
    </source>
</evidence>
<dbReference type="NCBIfam" id="TIGR03534">
    <property type="entry name" value="RF_mod_PrmC"/>
    <property type="match status" value="1"/>
</dbReference>
<sequence>MTYAALLRQTANRLAARDIYADWPNEDVSHQTQAEAEQLVCHITGWRRLQMLQHLTQCVPQEIIARLEALSARRVAGDPLAYLIGEIDFYGRAFLARPGCLIPRPDTEVLVHLAATWIETHLPVARVVDIGAGSGCIAVTLACECPRAQVHAVDISADAVALTKDNAARLDAPLTVVKADGFAWLRERAAEGACVNVIVSNPPYIPSADIAGLDADVKRHEPHLALDGGSDGLHFYRQFAALAPTDVFAPGPAALFLEVGQGQAEMVAALFDKQPAWAGFSPAIHADLRGVHRVVALTRAH</sequence>
<dbReference type="Gene3D" id="3.40.50.150">
    <property type="entry name" value="Vaccinia Virus protein VP39"/>
    <property type="match status" value="1"/>
</dbReference>